<dbReference type="SMART" id="SM00368">
    <property type="entry name" value="LRR_RI"/>
    <property type="match status" value="9"/>
</dbReference>
<dbReference type="EMBL" id="EAAA01002669">
    <property type="status" value="NOT_ANNOTATED_CDS"/>
    <property type="molecule type" value="Genomic_DNA"/>
</dbReference>
<dbReference type="SUPFAM" id="SSF52047">
    <property type="entry name" value="RNI-like"/>
    <property type="match status" value="1"/>
</dbReference>
<evidence type="ECO:0000313" key="3">
    <source>
        <dbReference type="Proteomes" id="UP000008144"/>
    </source>
</evidence>
<keyword evidence="1" id="KW-0677">Repeat</keyword>
<reference evidence="2" key="3">
    <citation type="submission" date="2025-08" db="UniProtKB">
        <authorList>
            <consortium name="Ensembl"/>
        </authorList>
    </citation>
    <scope>IDENTIFICATION</scope>
</reference>
<dbReference type="InterPro" id="IPR032675">
    <property type="entry name" value="LRR_dom_sf"/>
</dbReference>
<reference evidence="2" key="2">
    <citation type="journal article" date="2008" name="Genome Biol.">
        <title>Improved genome assembly and evidence-based global gene model set for the chordate Ciona intestinalis: new insight into intron and operon populations.</title>
        <authorList>
            <person name="Satou Y."/>
            <person name="Mineta K."/>
            <person name="Ogasawara M."/>
            <person name="Sasakura Y."/>
            <person name="Shoguchi E."/>
            <person name="Ueno K."/>
            <person name="Yamada L."/>
            <person name="Matsumoto J."/>
            <person name="Wasserscheid J."/>
            <person name="Dewar K."/>
            <person name="Wiley G.B."/>
            <person name="Macmil S.L."/>
            <person name="Roe B.A."/>
            <person name="Zeller R.W."/>
            <person name="Hastings K.E."/>
            <person name="Lemaire P."/>
            <person name="Lindquist E."/>
            <person name="Endo T."/>
            <person name="Hotta K."/>
            <person name="Inaba K."/>
        </authorList>
    </citation>
    <scope>NUCLEOTIDE SEQUENCE [LARGE SCALE GENOMIC DNA]</scope>
    <source>
        <strain evidence="2">wild type</strain>
    </source>
</reference>
<evidence type="ECO:0008006" key="4">
    <source>
        <dbReference type="Google" id="ProtNLM"/>
    </source>
</evidence>
<evidence type="ECO:0000313" key="2">
    <source>
        <dbReference type="Ensembl" id="ENSCINP00000035991.1"/>
    </source>
</evidence>
<reference evidence="3" key="1">
    <citation type="journal article" date="2002" name="Science">
        <title>The draft genome of Ciona intestinalis: insights into chordate and vertebrate origins.</title>
        <authorList>
            <person name="Dehal P."/>
            <person name="Satou Y."/>
            <person name="Campbell R.K."/>
            <person name="Chapman J."/>
            <person name="Degnan B."/>
            <person name="De Tomaso A."/>
            <person name="Davidson B."/>
            <person name="Di Gregorio A."/>
            <person name="Gelpke M."/>
            <person name="Goodstein D.M."/>
            <person name="Harafuji N."/>
            <person name="Hastings K.E."/>
            <person name="Ho I."/>
            <person name="Hotta K."/>
            <person name="Huang W."/>
            <person name="Kawashima T."/>
            <person name="Lemaire P."/>
            <person name="Martinez D."/>
            <person name="Meinertzhagen I.A."/>
            <person name="Necula S."/>
            <person name="Nonaka M."/>
            <person name="Putnam N."/>
            <person name="Rash S."/>
            <person name="Saiga H."/>
            <person name="Satake M."/>
            <person name="Terry A."/>
            <person name="Yamada L."/>
            <person name="Wang H.G."/>
            <person name="Awazu S."/>
            <person name="Azumi K."/>
            <person name="Boore J."/>
            <person name="Branno M."/>
            <person name="Chin-Bow S."/>
            <person name="DeSantis R."/>
            <person name="Doyle S."/>
            <person name="Francino P."/>
            <person name="Keys D.N."/>
            <person name="Haga S."/>
            <person name="Hayashi H."/>
            <person name="Hino K."/>
            <person name="Imai K.S."/>
            <person name="Inaba K."/>
            <person name="Kano S."/>
            <person name="Kobayashi K."/>
            <person name="Kobayashi M."/>
            <person name="Lee B.I."/>
            <person name="Makabe K.W."/>
            <person name="Manohar C."/>
            <person name="Matassi G."/>
            <person name="Medina M."/>
            <person name="Mochizuki Y."/>
            <person name="Mount S."/>
            <person name="Morishita T."/>
            <person name="Miura S."/>
            <person name="Nakayama A."/>
            <person name="Nishizaka S."/>
            <person name="Nomoto H."/>
            <person name="Ohta F."/>
            <person name="Oishi K."/>
            <person name="Rigoutsos I."/>
            <person name="Sano M."/>
            <person name="Sasaki A."/>
            <person name="Sasakura Y."/>
            <person name="Shoguchi E."/>
            <person name="Shin-i T."/>
            <person name="Spagnuolo A."/>
            <person name="Stainier D."/>
            <person name="Suzuki M.M."/>
            <person name="Tassy O."/>
            <person name="Takatori N."/>
            <person name="Tokuoka M."/>
            <person name="Yagi K."/>
            <person name="Yoshizaki F."/>
            <person name="Wada S."/>
            <person name="Zhang C."/>
            <person name="Hyatt P.D."/>
            <person name="Larimer F."/>
            <person name="Detter C."/>
            <person name="Doggett N."/>
            <person name="Glavina T."/>
            <person name="Hawkins T."/>
            <person name="Richardson P."/>
            <person name="Lucas S."/>
            <person name="Kohara Y."/>
            <person name="Levine M."/>
            <person name="Satoh N."/>
            <person name="Rokhsar D.S."/>
        </authorList>
    </citation>
    <scope>NUCLEOTIDE SEQUENCE [LARGE SCALE GENOMIC DNA]</scope>
</reference>
<dbReference type="Gene3D" id="3.80.10.10">
    <property type="entry name" value="Ribonuclease Inhibitor"/>
    <property type="match status" value="3"/>
</dbReference>
<protein>
    <recommendedName>
        <fullName evidence="4">Leucine rich repeat containing 34</fullName>
    </recommendedName>
</protein>
<organism evidence="2 3">
    <name type="scientific">Ciona intestinalis</name>
    <name type="common">Transparent sea squirt</name>
    <name type="synonym">Ascidia intestinalis</name>
    <dbReference type="NCBI Taxonomy" id="7719"/>
    <lineage>
        <taxon>Eukaryota</taxon>
        <taxon>Metazoa</taxon>
        <taxon>Chordata</taxon>
        <taxon>Tunicata</taxon>
        <taxon>Ascidiacea</taxon>
        <taxon>Phlebobranchia</taxon>
        <taxon>Cionidae</taxon>
        <taxon>Ciona</taxon>
    </lineage>
</organism>
<evidence type="ECO:0000256" key="1">
    <source>
        <dbReference type="ARBA" id="ARBA00022737"/>
    </source>
</evidence>
<dbReference type="InterPro" id="IPR052201">
    <property type="entry name" value="LRR-containing_regulator"/>
</dbReference>
<accession>H2Y256</accession>
<dbReference type="HOGENOM" id="CLU_017147_1_0_1"/>
<dbReference type="STRING" id="7719.ENSCINP00000035991"/>
<dbReference type="InParanoid" id="H2Y256"/>
<dbReference type="AlphaFoldDB" id="H2Y256"/>
<dbReference type="OMA" id="IKNCGMK"/>
<dbReference type="PANTHER" id="PTHR24111:SF0">
    <property type="entry name" value="LEUCINE-RICH REPEAT-CONTAINING PROTEIN"/>
    <property type="match status" value="1"/>
</dbReference>
<dbReference type="InterPro" id="IPR001611">
    <property type="entry name" value="Leu-rich_rpt"/>
</dbReference>
<dbReference type="Pfam" id="PF13516">
    <property type="entry name" value="LRR_6"/>
    <property type="match status" value="7"/>
</dbReference>
<dbReference type="GeneTree" id="ENSGT00940000156456"/>
<name>H2Y256_CIOIN</name>
<sequence length="395" mass="43979">AAETKDRYVVLCQQKDVIPHDYIINALVKSAKDFLLSTTNELKLDLAGNNKLMTDKRLGDKDVEVLCAILGKSTALTSLDLRYNNLTDDAAPSISKLIKETPSLKELNIMCNDFTEKGAEHIAEALLTSQTLRSLKVNGNKIGNRGGMYFAQALQINNKLRELDLGDCDLGTECVIGLSTVLNQNKHLKALNLNRPLLFSLQEECVVHVGRMLKVNHTLREIHLAKFDMKDFGVERLCDGLYDNFSLGYLNLSCNRITRDGAAVLAKLLRRNTPLEILDLGFNRIEEDGAKHIASALSTSNSNLKALVVVSNCIQGNGIVSLASSLNTNSSLSNLYIWGNDLDENACKAMGELIRSRRLQPRNTDVQPYVVDDRVYLSELSHGIRRFYYWTPSYG</sequence>
<dbReference type="Ensembl" id="ENSCINT00000030415.1">
    <property type="protein sequence ID" value="ENSCINP00000035991.1"/>
    <property type="gene ID" value="ENSCING00000022878.1"/>
</dbReference>
<keyword evidence="3" id="KW-1185">Reference proteome</keyword>
<reference evidence="2" key="4">
    <citation type="submission" date="2025-09" db="UniProtKB">
        <authorList>
            <consortium name="Ensembl"/>
        </authorList>
    </citation>
    <scope>IDENTIFICATION</scope>
</reference>
<dbReference type="Proteomes" id="UP000008144">
    <property type="component" value="Chromosome 8"/>
</dbReference>
<dbReference type="PANTHER" id="PTHR24111">
    <property type="entry name" value="LEUCINE-RICH REPEAT-CONTAINING PROTEIN 34"/>
    <property type="match status" value="1"/>
</dbReference>
<proteinExistence type="predicted"/>